<dbReference type="Proteomes" id="UP000007796">
    <property type="component" value="Unassembled WGS sequence"/>
</dbReference>
<dbReference type="RefSeq" id="XP_014169383.1">
    <property type="nucleotide sequence ID" value="XM_014313908.1"/>
</dbReference>
<evidence type="ECO:0000256" key="1">
    <source>
        <dbReference type="SAM" id="Phobius"/>
    </source>
</evidence>
<protein>
    <submittedName>
        <fullName evidence="2">Uncharacterized protein</fullName>
    </submittedName>
</protein>
<evidence type="ECO:0000313" key="2">
    <source>
        <dbReference type="EMBL" id="EFW99968.1"/>
    </source>
</evidence>
<dbReference type="InParanoid" id="F0XQW8"/>
<feature type="transmembrane region" description="Helical" evidence="1">
    <location>
        <begin position="12"/>
        <end position="37"/>
    </location>
</feature>
<dbReference type="STRING" id="655863.F0XQW8"/>
<gene>
    <name evidence="2" type="ORF">CMQ_286</name>
</gene>
<dbReference type="OrthoDB" id="6431331at2759"/>
<evidence type="ECO:0000313" key="3">
    <source>
        <dbReference type="Proteomes" id="UP000007796"/>
    </source>
</evidence>
<feature type="transmembrane region" description="Helical" evidence="1">
    <location>
        <begin position="43"/>
        <end position="66"/>
    </location>
</feature>
<keyword evidence="3" id="KW-1185">Reference proteome</keyword>
<dbReference type="PANTHER" id="PTHR37471:SF1">
    <property type="entry name" value="AB HYDROLASE-1 DOMAIN-CONTAINING PROTEIN"/>
    <property type="match status" value="1"/>
</dbReference>
<accession>F0XQW8</accession>
<dbReference type="SUPFAM" id="SSF53474">
    <property type="entry name" value="alpha/beta-Hydrolases"/>
    <property type="match status" value="1"/>
</dbReference>
<organism evidence="3">
    <name type="scientific">Grosmannia clavigera (strain kw1407 / UAMH 11150)</name>
    <name type="common">Blue stain fungus</name>
    <name type="synonym">Graphiocladiella clavigera</name>
    <dbReference type="NCBI Taxonomy" id="655863"/>
    <lineage>
        <taxon>Eukaryota</taxon>
        <taxon>Fungi</taxon>
        <taxon>Dikarya</taxon>
        <taxon>Ascomycota</taxon>
        <taxon>Pezizomycotina</taxon>
        <taxon>Sordariomycetes</taxon>
        <taxon>Sordariomycetidae</taxon>
        <taxon>Ophiostomatales</taxon>
        <taxon>Ophiostomataceae</taxon>
        <taxon>Leptographium</taxon>
    </lineage>
</organism>
<keyword evidence="1" id="KW-0812">Transmembrane</keyword>
<dbReference type="HOGENOM" id="CLU_027502_2_0_1"/>
<keyword evidence="1" id="KW-1133">Transmembrane helix</keyword>
<sequence length="553" mass="63220">MLGTSVPELVFIRVCVFLLQYSIPLCVITIALLRVAFAQNCGVPLILTKVFAGLLVLDLSYAVLLYRPFKSRLRASANHPQSLTLEERSELFERCLASISDPERYLQLWFLGAGPQEIKRENVKDFILWAFFDRKSVEKTVEGDVESCEDELESYVVQTEEMLGRPLPPGRGTAVPLRLTFDVVDTRYRSVVWYAIVSLVDGATHCMLLWHGFQLRVPSWRTALGVFPWRPELLIRSVPGYKQVWKDKSPSDKLSYWYRPHISKTTLPVVFIHGIGIGLYPYTTLLAEIPKETGVIALEILWISMRLYAKPLTRDDFLHQVRLIVSYHGWDRFVLVSHSYGSVLTTHILRSPMLARKVSSVVLVDPVSICLHLPDVAYNFTRRPPHHANEWMLWYFASMDPGTALSLGRHFFWKENLIWKEELVALPSDAEMVVRKIEAAGERSETRNRGVTASSERQDNRRNVAIVLSGRDLIVNTMSVARYLLCEGDLGSSMHHEDEAAHHFTRGSMTRNCVTKDGIELLWFPKLDHSQVFDTATDRSQVIAIIERYCSSR</sequence>
<dbReference type="PANTHER" id="PTHR37471">
    <property type="entry name" value="UNNAMED PRODUCT"/>
    <property type="match status" value="1"/>
</dbReference>
<dbReference type="InterPro" id="IPR029058">
    <property type="entry name" value="AB_hydrolase_fold"/>
</dbReference>
<dbReference type="eggNOG" id="ENOG502S2CP">
    <property type="taxonomic scope" value="Eukaryota"/>
</dbReference>
<reference evidence="2 3" key="1">
    <citation type="journal article" date="2011" name="Proc. Natl. Acad. Sci. U.S.A.">
        <title>Genome and transcriptome analyses of the mountain pine beetle-fungal symbiont Grosmannia clavigera, a lodgepole pine pathogen.</title>
        <authorList>
            <person name="DiGuistini S."/>
            <person name="Wang Y."/>
            <person name="Liao N.Y."/>
            <person name="Taylor G."/>
            <person name="Tanguay P."/>
            <person name="Feau N."/>
            <person name="Henrissat B."/>
            <person name="Chan S.K."/>
            <person name="Hesse-Orce U."/>
            <person name="Alamouti S.M."/>
            <person name="Tsui C.K.M."/>
            <person name="Docking R.T."/>
            <person name="Levasseur A."/>
            <person name="Haridas S."/>
            <person name="Robertson G."/>
            <person name="Birol I."/>
            <person name="Holt R.A."/>
            <person name="Marra M.A."/>
            <person name="Hamelin R.C."/>
            <person name="Hirst M."/>
            <person name="Jones S.J.M."/>
            <person name="Bohlmann J."/>
            <person name="Breuil C."/>
        </authorList>
    </citation>
    <scope>NUCLEOTIDE SEQUENCE [LARGE SCALE GENOMIC DNA]</scope>
    <source>
        <strain evidence="3">kw1407 / UAMH 11150</strain>
    </source>
</reference>
<proteinExistence type="predicted"/>
<dbReference type="GeneID" id="25975895"/>
<dbReference type="Gene3D" id="3.40.50.1820">
    <property type="entry name" value="alpha/beta hydrolase"/>
    <property type="match status" value="1"/>
</dbReference>
<keyword evidence="1" id="KW-0472">Membrane</keyword>
<dbReference type="EMBL" id="GL629807">
    <property type="protein sequence ID" value="EFW99968.1"/>
    <property type="molecule type" value="Genomic_DNA"/>
</dbReference>
<name>F0XQW8_GROCL</name>
<dbReference type="AlphaFoldDB" id="F0XQW8"/>